<dbReference type="GO" id="GO:0004844">
    <property type="term" value="F:uracil DNA N-glycosylase activity"/>
    <property type="evidence" value="ECO:0007669"/>
    <property type="project" value="UniProtKB-UniRule"/>
</dbReference>
<protein>
    <recommendedName>
        <fullName evidence="3 7">Uracil-DNA glycosylase</fullName>
        <shortName evidence="7">UDG</shortName>
        <ecNumber evidence="3 7">3.2.2.27</ecNumber>
    </recommendedName>
</protein>
<reference evidence="12 13" key="1">
    <citation type="submission" date="2016-11" db="EMBL/GenBank/DDBJ databases">
        <title>The macronuclear genome of Stentor coeruleus: a giant cell with tiny introns.</title>
        <authorList>
            <person name="Slabodnick M."/>
            <person name="Ruby J.G."/>
            <person name="Reiff S.B."/>
            <person name="Swart E.C."/>
            <person name="Gosai S."/>
            <person name="Prabakaran S."/>
            <person name="Witkowska E."/>
            <person name="Larue G.E."/>
            <person name="Fisher S."/>
            <person name="Freeman R.M."/>
            <person name="Gunawardena J."/>
            <person name="Chu W."/>
            <person name="Stover N.A."/>
            <person name="Gregory B.D."/>
            <person name="Nowacki M."/>
            <person name="Derisi J."/>
            <person name="Roy S.W."/>
            <person name="Marshall W.F."/>
            <person name="Sood P."/>
        </authorList>
    </citation>
    <scope>NUCLEOTIDE SEQUENCE [LARGE SCALE GENOMIC DNA]</scope>
    <source>
        <strain evidence="12">WM001</strain>
    </source>
</reference>
<sequence length="285" mass="31911">MDKFVTRKSSETSKQPEEEKKAPPKAQKKTKKSQNPEENSTANPSAPQGQSSDISYDNWLEQMDSSWRTALDSYLTGGKLRNIYTWVSREYSEHTCRPPAGEIFTAFRLTPFNNIKVVVVGQDPYPGPVEAMGLSFSVHRGVAVPGSLRNIYKCLQQDKKLNFTPQKHGDLSAWARQGVFMLNAVLTVRQGSANSHSKKGWESFTDEVIKVINRDCNGVVFMLWGAYAQEKAKSVDKKKHLILEACHPSPLSASKGGFYSCGHFSRANEYLKSVGKTEIDWRLDG</sequence>
<dbReference type="NCBIfam" id="NF003588">
    <property type="entry name" value="PRK05254.1-1"/>
    <property type="match status" value="1"/>
</dbReference>
<evidence type="ECO:0000256" key="8">
    <source>
        <dbReference type="PROSITE-ProRule" id="PRU10072"/>
    </source>
</evidence>
<keyword evidence="7" id="KW-0539">Nucleus</keyword>
<dbReference type="NCBIfam" id="NF003592">
    <property type="entry name" value="PRK05254.1-5"/>
    <property type="match status" value="1"/>
</dbReference>
<dbReference type="GO" id="GO:0005739">
    <property type="term" value="C:mitochondrion"/>
    <property type="evidence" value="ECO:0007669"/>
    <property type="project" value="UniProtKB-SubCell"/>
</dbReference>
<keyword evidence="4 7" id="KW-0227">DNA damage</keyword>
<feature type="compositionally biased region" description="Polar residues" evidence="10">
    <location>
        <begin position="36"/>
        <end position="53"/>
    </location>
</feature>
<evidence type="ECO:0000256" key="4">
    <source>
        <dbReference type="ARBA" id="ARBA00022763"/>
    </source>
</evidence>
<comment type="catalytic activity">
    <reaction evidence="1 7 9">
        <text>Hydrolyzes single-stranded DNA or mismatched double-stranded DNA and polynucleotides, releasing free uracil.</text>
        <dbReference type="EC" id="3.2.2.27"/>
    </reaction>
</comment>
<dbReference type="AlphaFoldDB" id="A0A1R2CTH8"/>
<feature type="domain" description="Uracil-DNA glycosylase-like" evidence="11">
    <location>
        <begin position="108"/>
        <end position="271"/>
    </location>
</feature>
<dbReference type="GO" id="GO:0005634">
    <property type="term" value="C:nucleus"/>
    <property type="evidence" value="ECO:0007669"/>
    <property type="project" value="UniProtKB-SubCell"/>
</dbReference>
<dbReference type="InterPro" id="IPR005122">
    <property type="entry name" value="Uracil-DNA_glycosylase-like"/>
</dbReference>
<dbReference type="OrthoDB" id="10031947at2759"/>
<dbReference type="EMBL" id="MPUH01000064">
    <property type="protein sequence ID" value="OMJ92291.1"/>
    <property type="molecule type" value="Genomic_DNA"/>
</dbReference>
<keyword evidence="6 7" id="KW-0234">DNA repair</keyword>
<comment type="caution">
    <text evidence="12">The sequence shown here is derived from an EMBL/GenBank/DDBJ whole genome shotgun (WGS) entry which is preliminary data.</text>
</comment>
<accession>A0A1R2CTH8</accession>
<keyword evidence="5 7" id="KW-0378">Hydrolase</keyword>
<evidence type="ECO:0000256" key="7">
    <source>
        <dbReference type="HAMAP-Rule" id="MF_03166"/>
    </source>
</evidence>
<dbReference type="NCBIfam" id="NF003589">
    <property type="entry name" value="PRK05254.1-2"/>
    <property type="match status" value="1"/>
</dbReference>
<evidence type="ECO:0000313" key="13">
    <source>
        <dbReference type="Proteomes" id="UP000187209"/>
    </source>
</evidence>
<evidence type="ECO:0000256" key="6">
    <source>
        <dbReference type="ARBA" id="ARBA00023204"/>
    </source>
</evidence>
<dbReference type="GO" id="GO:0097510">
    <property type="term" value="P:base-excision repair, AP site formation via deaminated base removal"/>
    <property type="evidence" value="ECO:0007669"/>
    <property type="project" value="TreeGrafter"/>
</dbReference>
<keyword evidence="7" id="KW-0496">Mitochondrion</keyword>
<dbReference type="SMART" id="SM00986">
    <property type="entry name" value="UDG"/>
    <property type="match status" value="1"/>
</dbReference>
<evidence type="ECO:0000313" key="12">
    <source>
        <dbReference type="EMBL" id="OMJ92291.1"/>
    </source>
</evidence>
<feature type="compositionally biased region" description="Basic and acidic residues" evidence="10">
    <location>
        <begin position="1"/>
        <end position="22"/>
    </location>
</feature>
<feature type="active site" description="Proton acceptor" evidence="7 8">
    <location>
        <position position="123"/>
    </location>
</feature>
<dbReference type="PANTHER" id="PTHR11264:SF0">
    <property type="entry name" value="URACIL-DNA GLYCOSYLASE"/>
    <property type="match status" value="1"/>
</dbReference>
<evidence type="ECO:0000256" key="3">
    <source>
        <dbReference type="ARBA" id="ARBA00012030"/>
    </source>
</evidence>
<evidence type="ECO:0000256" key="5">
    <source>
        <dbReference type="ARBA" id="ARBA00022801"/>
    </source>
</evidence>
<proteinExistence type="inferred from homology"/>
<dbReference type="NCBIfam" id="NF003591">
    <property type="entry name" value="PRK05254.1-4"/>
    <property type="match status" value="1"/>
</dbReference>
<evidence type="ECO:0000256" key="1">
    <source>
        <dbReference type="ARBA" id="ARBA00001400"/>
    </source>
</evidence>
<dbReference type="FunFam" id="3.40.470.10:FF:000001">
    <property type="entry name" value="Uracil-DNA glycosylase"/>
    <property type="match status" value="1"/>
</dbReference>
<evidence type="ECO:0000256" key="9">
    <source>
        <dbReference type="RuleBase" id="RU003780"/>
    </source>
</evidence>
<comment type="function">
    <text evidence="7 9">Excises uracil residues from the DNA which can arise as a result of misincorporation of dUMP residues by DNA polymerase or due to deamination of cytosine.</text>
</comment>
<name>A0A1R2CTH8_9CILI</name>
<dbReference type="EC" id="3.2.2.27" evidence="3 7"/>
<dbReference type="PANTHER" id="PTHR11264">
    <property type="entry name" value="URACIL-DNA GLYCOSYLASE"/>
    <property type="match status" value="1"/>
</dbReference>
<dbReference type="InterPro" id="IPR018085">
    <property type="entry name" value="Ura-DNA_Glyclase_AS"/>
</dbReference>
<dbReference type="CDD" id="cd10027">
    <property type="entry name" value="UDG-F1-like"/>
    <property type="match status" value="1"/>
</dbReference>
<comment type="subcellular location">
    <subcellularLocation>
        <location evidence="7">Mitochondrion</location>
    </subcellularLocation>
    <subcellularLocation>
        <location evidence="7">Nucleus</location>
    </subcellularLocation>
</comment>
<dbReference type="InterPro" id="IPR002043">
    <property type="entry name" value="UDG_fam1"/>
</dbReference>
<feature type="region of interest" description="Disordered" evidence="10">
    <location>
        <begin position="1"/>
        <end position="53"/>
    </location>
</feature>
<dbReference type="Proteomes" id="UP000187209">
    <property type="component" value="Unassembled WGS sequence"/>
</dbReference>
<comment type="similarity">
    <text evidence="2 7 9">Belongs to the uracil-DNA glycosylase (UDG) superfamily. UNG family.</text>
</comment>
<evidence type="ECO:0000256" key="2">
    <source>
        <dbReference type="ARBA" id="ARBA00008184"/>
    </source>
</evidence>
<gene>
    <name evidence="12" type="ORF">SteCoe_4950</name>
</gene>
<dbReference type="NCBIfam" id="TIGR00628">
    <property type="entry name" value="ung"/>
    <property type="match status" value="1"/>
</dbReference>
<dbReference type="InterPro" id="IPR036895">
    <property type="entry name" value="Uracil-DNA_glycosylase-like_sf"/>
</dbReference>
<dbReference type="Pfam" id="PF03167">
    <property type="entry name" value="UDG"/>
    <property type="match status" value="1"/>
</dbReference>
<keyword evidence="13" id="KW-1185">Reference proteome</keyword>
<evidence type="ECO:0000259" key="11">
    <source>
        <dbReference type="SMART" id="SM00986"/>
    </source>
</evidence>
<evidence type="ECO:0000256" key="10">
    <source>
        <dbReference type="SAM" id="MobiDB-lite"/>
    </source>
</evidence>
<dbReference type="SMART" id="SM00987">
    <property type="entry name" value="UreE_C"/>
    <property type="match status" value="1"/>
</dbReference>
<dbReference type="HAMAP" id="MF_00148">
    <property type="entry name" value="UDG"/>
    <property type="match status" value="1"/>
</dbReference>
<dbReference type="SUPFAM" id="SSF52141">
    <property type="entry name" value="Uracil-DNA glycosylase-like"/>
    <property type="match status" value="1"/>
</dbReference>
<dbReference type="PROSITE" id="PS00130">
    <property type="entry name" value="U_DNA_GLYCOSYLASE"/>
    <property type="match status" value="1"/>
</dbReference>
<dbReference type="Gene3D" id="3.40.470.10">
    <property type="entry name" value="Uracil-DNA glycosylase-like domain"/>
    <property type="match status" value="1"/>
</dbReference>
<organism evidence="12 13">
    <name type="scientific">Stentor coeruleus</name>
    <dbReference type="NCBI Taxonomy" id="5963"/>
    <lineage>
        <taxon>Eukaryota</taxon>
        <taxon>Sar</taxon>
        <taxon>Alveolata</taxon>
        <taxon>Ciliophora</taxon>
        <taxon>Postciliodesmatophora</taxon>
        <taxon>Heterotrichea</taxon>
        <taxon>Heterotrichida</taxon>
        <taxon>Stentoridae</taxon>
        <taxon>Stentor</taxon>
    </lineage>
</organism>